<keyword evidence="4" id="KW-0472">Membrane</keyword>
<dbReference type="PANTHER" id="PTHR46093">
    <property type="entry name" value="ACYL-COA-BINDING DOMAIN-CONTAINING PROTEIN 5"/>
    <property type="match status" value="1"/>
</dbReference>
<dbReference type="InterPro" id="IPR015915">
    <property type="entry name" value="Kelch-typ_b-propeller"/>
</dbReference>
<evidence type="ECO:0000256" key="4">
    <source>
        <dbReference type="SAM" id="Phobius"/>
    </source>
</evidence>
<evidence type="ECO:0000256" key="3">
    <source>
        <dbReference type="SAM" id="MobiDB-lite"/>
    </source>
</evidence>
<protein>
    <recommendedName>
        <fullName evidence="7">Kelch repeat protein</fullName>
    </recommendedName>
</protein>
<dbReference type="SUPFAM" id="SSF117281">
    <property type="entry name" value="Kelch motif"/>
    <property type="match status" value="1"/>
</dbReference>
<evidence type="ECO:0000313" key="6">
    <source>
        <dbReference type="Proteomes" id="UP001275084"/>
    </source>
</evidence>
<keyword evidence="1" id="KW-0880">Kelch repeat</keyword>
<keyword evidence="2" id="KW-0677">Repeat</keyword>
<name>A0AAJ0HAP4_9PEZI</name>
<proteinExistence type="predicted"/>
<dbReference type="EMBL" id="JAUIQD010000006">
    <property type="protein sequence ID" value="KAK3346131.1"/>
    <property type="molecule type" value="Genomic_DNA"/>
</dbReference>
<dbReference type="Proteomes" id="UP001275084">
    <property type="component" value="Unassembled WGS sequence"/>
</dbReference>
<gene>
    <name evidence="5" type="ORF">B0T25DRAFT_551145</name>
</gene>
<feature type="compositionally biased region" description="Pro residues" evidence="3">
    <location>
        <begin position="424"/>
        <end position="437"/>
    </location>
</feature>
<evidence type="ECO:0008006" key="7">
    <source>
        <dbReference type="Google" id="ProtNLM"/>
    </source>
</evidence>
<dbReference type="AlphaFoldDB" id="A0AAJ0HAP4"/>
<sequence>MAYNQVLAVPPMDAFVRRAWHRVVIIGNYAYINGGEVAMSVTTLINGAFATIPTSAVANQTLSLDLSLPWTNTTAAPFHPIPRPAARHGMNLETVWAASDASGYFAWGGSVPPKSPSPPPQPGPPPLWKFTVDDTGGGTWDTVVAGGGNFSAFGTTGVAQSRDTGFVLGGVPEGLVRFNMTARAWGREGGFVAPPLGKWEGGSLTFGDGFGGGGVLVPLGGFLSSNGTGDDVGPGTNYLVFSNVSVFDVAEKKWYWQVASGEVPEPRQGGCAVGVREPGEKSFEIFLYGGFNGLLENTYSDVAVLSLPGFVWSRRAFGEKKESNGAARSFAACAVAGESSRQMLVVGGVYQSREKVDYWRSVDPWPQGLGVFDLTAMNWSDGWDPNAVEYERPQVVRDWYSQGKKAVWSSDGVRNLFEPSTPSASPPPDSSSTPPTPSSGLSYSAIWGIVGSILSVVILGLIAWVFSLRKKAASAELPVAPENHVLPTSAPPGGPIRWPPTSEYHAELHDTPMEMPDRTRGGFCHD</sequence>
<keyword evidence="6" id="KW-1185">Reference proteome</keyword>
<keyword evidence="4" id="KW-1133">Transmembrane helix</keyword>
<keyword evidence="4" id="KW-0812">Transmembrane</keyword>
<evidence type="ECO:0000256" key="1">
    <source>
        <dbReference type="ARBA" id="ARBA00022441"/>
    </source>
</evidence>
<comment type="caution">
    <text evidence="5">The sequence shown here is derived from an EMBL/GenBank/DDBJ whole genome shotgun (WGS) entry which is preliminary data.</text>
</comment>
<dbReference type="PANTHER" id="PTHR46093:SF18">
    <property type="entry name" value="FIBRONECTIN TYPE-III DOMAIN-CONTAINING PROTEIN"/>
    <property type="match status" value="1"/>
</dbReference>
<feature type="region of interest" description="Disordered" evidence="3">
    <location>
        <begin position="417"/>
        <end position="437"/>
    </location>
</feature>
<evidence type="ECO:0000313" key="5">
    <source>
        <dbReference type="EMBL" id="KAK3346131.1"/>
    </source>
</evidence>
<accession>A0AAJ0HAP4</accession>
<dbReference type="Gene3D" id="2.120.10.80">
    <property type="entry name" value="Kelch-type beta propeller"/>
    <property type="match status" value="1"/>
</dbReference>
<reference evidence="5" key="2">
    <citation type="submission" date="2023-06" db="EMBL/GenBank/DDBJ databases">
        <authorList>
            <consortium name="Lawrence Berkeley National Laboratory"/>
            <person name="Haridas S."/>
            <person name="Hensen N."/>
            <person name="Bonometti L."/>
            <person name="Westerberg I."/>
            <person name="Brannstrom I.O."/>
            <person name="Guillou S."/>
            <person name="Cros-Aarteil S."/>
            <person name="Calhoun S."/>
            <person name="Kuo A."/>
            <person name="Mondo S."/>
            <person name="Pangilinan J."/>
            <person name="Riley R."/>
            <person name="Labutti K."/>
            <person name="Andreopoulos B."/>
            <person name="Lipzen A."/>
            <person name="Chen C."/>
            <person name="Yanf M."/>
            <person name="Daum C."/>
            <person name="Ng V."/>
            <person name="Clum A."/>
            <person name="Steindorff A."/>
            <person name="Ohm R."/>
            <person name="Martin F."/>
            <person name="Silar P."/>
            <person name="Natvig D."/>
            <person name="Lalanne C."/>
            <person name="Gautier V."/>
            <person name="Ament-Velasquez S.L."/>
            <person name="Kruys A."/>
            <person name="Hutchinson M.I."/>
            <person name="Powell A.J."/>
            <person name="Barry K."/>
            <person name="Miller A.N."/>
            <person name="Grigoriev I.V."/>
            <person name="Debuchy R."/>
            <person name="Gladieux P."/>
            <person name="Thoren M.H."/>
            <person name="Johannesson H."/>
        </authorList>
    </citation>
    <scope>NUCLEOTIDE SEQUENCE</scope>
    <source>
        <strain evidence="5">CBS 955.72</strain>
    </source>
</reference>
<organism evidence="5 6">
    <name type="scientific">Lasiosphaeria hispida</name>
    <dbReference type="NCBI Taxonomy" id="260671"/>
    <lineage>
        <taxon>Eukaryota</taxon>
        <taxon>Fungi</taxon>
        <taxon>Dikarya</taxon>
        <taxon>Ascomycota</taxon>
        <taxon>Pezizomycotina</taxon>
        <taxon>Sordariomycetes</taxon>
        <taxon>Sordariomycetidae</taxon>
        <taxon>Sordariales</taxon>
        <taxon>Lasiosphaeriaceae</taxon>
        <taxon>Lasiosphaeria</taxon>
    </lineage>
</organism>
<evidence type="ECO:0000256" key="2">
    <source>
        <dbReference type="ARBA" id="ARBA00022737"/>
    </source>
</evidence>
<feature type="transmembrane region" description="Helical" evidence="4">
    <location>
        <begin position="445"/>
        <end position="466"/>
    </location>
</feature>
<reference evidence="5" key="1">
    <citation type="journal article" date="2023" name="Mol. Phylogenet. Evol.">
        <title>Genome-scale phylogeny and comparative genomics of the fungal order Sordariales.</title>
        <authorList>
            <person name="Hensen N."/>
            <person name="Bonometti L."/>
            <person name="Westerberg I."/>
            <person name="Brannstrom I.O."/>
            <person name="Guillou S."/>
            <person name="Cros-Aarteil S."/>
            <person name="Calhoun S."/>
            <person name="Haridas S."/>
            <person name="Kuo A."/>
            <person name="Mondo S."/>
            <person name="Pangilinan J."/>
            <person name="Riley R."/>
            <person name="LaButti K."/>
            <person name="Andreopoulos B."/>
            <person name="Lipzen A."/>
            <person name="Chen C."/>
            <person name="Yan M."/>
            <person name="Daum C."/>
            <person name="Ng V."/>
            <person name="Clum A."/>
            <person name="Steindorff A."/>
            <person name="Ohm R.A."/>
            <person name="Martin F."/>
            <person name="Silar P."/>
            <person name="Natvig D.O."/>
            <person name="Lalanne C."/>
            <person name="Gautier V."/>
            <person name="Ament-Velasquez S.L."/>
            <person name="Kruys A."/>
            <person name="Hutchinson M.I."/>
            <person name="Powell A.J."/>
            <person name="Barry K."/>
            <person name="Miller A.N."/>
            <person name="Grigoriev I.V."/>
            <person name="Debuchy R."/>
            <person name="Gladieux P."/>
            <person name="Hiltunen Thoren M."/>
            <person name="Johannesson H."/>
        </authorList>
    </citation>
    <scope>NUCLEOTIDE SEQUENCE</scope>
    <source>
        <strain evidence="5">CBS 955.72</strain>
    </source>
</reference>